<accession>A0AAV4CA97</accession>
<dbReference type="EMBL" id="BLXT01005980">
    <property type="protein sequence ID" value="GFO27898.1"/>
    <property type="molecule type" value="Genomic_DNA"/>
</dbReference>
<reference evidence="1 2" key="1">
    <citation type="journal article" date="2021" name="Elife">
        <title>Chloroplast acquisition without the gene transfer in kleptoplastic sea slugs, Plakobranchus ocellatus.</title>
        <authorList>
            <person name="Maeda T."/>
            <person name="Takahashi S."/>
            <person name="Yoshida T."/>
            <person name="Shimamura S."/>
            <person name="Takaki Y."/>
            <person name="Nagai Y."/>
            <person name="Toyoda A."/>
            <person name="Suzuki Y."/>
            <person name="Arimoto A."/>
            <person name="Ishii H."/>
            <person name="Satoh N."/>
            <person name="Nishiyama T."/>
            <person name="Hasebe M."/>
            <person name="Maruyama T."/>
            <person name="Minagawa J."/>
            <person name="Obokata J."/>
            <person name="Shigenobu S."/>
        </authorList>
    </citation>
    <scope>NUCLEOTIDE SEQUENCE [LARGE SCALE GENOMIC DNA]</scope>
</reference>
<dbReference type="SUPFAM" id="SSF56672">
    <property type="entry name" value="DNA/RNA polymerases"/>
    <property type="match status" value="1"/>
</dbReference>
<dbReference type="AlphaFoldDB" id="A0AAV4CA97"/>
<gene>
    <name evidence="1" type="ORF">PoB_005440300</name>
</gene>
<sequence length="99" mass="11471">MNLGETLTHAVKILVRALNLVVDFRGHIGPHSNLEGPFVDFEEAIILQDENMEKVRSRPKTKKQVRALLGLVGYGKEFIPNYEFPYLYLIWCLKSKRTR</sequence>
<proteinExistence type="predicted"/>
<keyword evidence="2" id="KW-1185">Reference proteome</keyword>
<organism evidence="1 2">
    <name type="scientific">Plakobranchus ocellatus</name>
    <dbReference type="NCBI Taxonomy" id="259542"/>
    <lineage>
        <taxon>Eukaryota</taxon>
        <taxon>Metazoa</taxon>
        <taxon>Spiralia</taxon>
        <taxon>Lophotrochozoa</taxon>
        <taxon>Mollusca</taxon>
        <taxon>Gastropoda</taxon>
        <taxon>Heterobranchia</taxon>
        <taxon>Euthyneura</taxon>
        <taxon>Panpulmonata</taxon>
        <taxon>Sacoglossa</taxon>
        <taxon>Placobranchoidea</taxon>
        <taxon>Plakobranchidae</taxon>
        <taxon>Plakobranchus</taxon>
    </lineage>
</organism>
<comment type="caution">
    <text evidence="1">The sequence shown here is derived from an EMBL/GenBank/DDBJ whole genome shotgun (WGS) entry which is preliminary data.</text>
</comment>
<evidence type="ECO:0000313" key="2">
    <source>
        <dbReference type="Proteomes" id="UP000735302"/>
    </source>
</evidence>
<dbReference type="InterPro" id="IPR043502">
    <property type="entry name" value="DNA/RNA_pol_sf"/>
</dbReference>
<name>A0AAV4CA97_9GAST</name>
<evidence type="ECO:0000313" key="1">
    <source>
        <dbReference type="EMBL" id="GFO27898.1"/>
    </source>
</evidence>
<dbReference type="Proteomes" id="UP000735302">
    <property type="component" value="Unassembled WGS sequence"/>
</dbReference>
<protein>
    <submittedName>
        <fullName evidence="1">Uncharacterized protein</fullName>
    </submittedName>
</protein>